<keyword evidence="1" id="KW-0732">Signal</keyword>
<dbReference type="Proteomes" id="UP000009309">
    <property type="component" value="Unassembled WGS sequence"/>
</dbReference>
<dbReference type="RefSeq" id="WP_009285216.1">
    <property type="nucleotide sequence ID" value="NZ_CAIT01000009.1"/>
</dbReference>
<comment type="caution">
    <text evidence="2">The sequence shown here is derived from an EMBL/GenBank/DDBJ whole genome shotgun (WGS) entry which is preliminary data.</text>
</comment>
<sequence length="144" mass="15959">MNRLKPIALTTFLVLLALSCERPVCGCVFPPAPVNGTWELTSITYGLTQKKITASEAGYTETIAYDGHVEAGKFKRLRNGNEVEASDFSMSFPDGGTTNGFVMYHNDKTQQSFEIRDGKLLYLSERSPQGVTMADGATYEYQRK</sequence>
<dbReference type="PROSITE" id="PS51257">
    <property type="entry name" value="PROKAR_LIPOPROTEIN"/>
    <property type="match status" value="1"/>
</dbReference>
<organism evidence="2 3">
    <name type="scientific">Fibrisoma limi BUZ 3</name>
    <dbReference type="NCBI Taxonomy" id="1185876"/>
    <lineage>
        <taxon>Bacteria</taxon>
        <taxon>Pseudomonadati</taxon>
        <taxon>Bacteroidota</taxon>
        <taxon>Cytophagia</taxon>
        <taxon>Cytophagales</taxon>
        <taxon>Spirosomataceae</taxon>
        <taxon>Fibrisoma</taxon>
    </lineage>
</organism>
<protein>
    <recommendedName>
        <fullName evidence="4">Lipocalin-like domain-containing protein</fullName>
    </recommendedName>
</protein>
<dbReference type="eggNOG" id="ENOG50342R4">
    <property type="taxonomic scope" value="Bacteria"/>
</dbReference>
<reference evidence="2 3" key="1">
    <citation type="journal article" date="2012" name="J. Bacteriol.">
        <title>Genome Sequence of the Filamentous Bacterium Fibrisoma limi BUZ 3T.</title>
        <authorList>
            <person name="Filippini M."/>
            <person name="Qi W."/>
            <person name="Jaenicke S."/>
            <person name="Goesmann A."/>
            <person name="Smits T.H."/>
            <person name="Bagheri H.C."/>
        </authorList>
    </citation>
    <scope>NUCLEOTIDE SEQUENCE [LARGE SCALE GENOMIC DNA]</scope>
    <source>
        <strain evidence="3">BUZ 3T</strain>
    </source>
</reference>
<accession>I2GRX3</accession>
<evidence type="ECO:0008006" key="4">
    <source>
        <dbReference type="Google" id="ProtNLM"/>
    </source>
</evidence>
<dbReference type="EMBL" id="CAIT01000009">
    <property type="protein sequence ID" value="CCH56651.1"/>
    <property type="molecule type" value="Genomic_DNA"/>
</dbReference>
<feature type="signal peptide" evidence="1">
    <location>
        <begin position="1"/>
        <end position="26"/>
    </location>
</feature>
<gene>
    <name evidence="2" type="ORF">BN8_06031</name>
</gene>
<evidence type="ECO:0000313" key="2">
    <source>
        <dbReference type="EMBL" id="CCH56651.1"/>
    </source>
</evidence>
<dbReference type="AlphaFoldDB" id="I2GRX3"/>
<keyword evidence="3" id="KW-1185">Reference proteome</keyword>
<evidence type="ECO:0000256" key="1">
    <source>
        <dbReference type="SAM" id="SignalP"/>
    </source>
</evidence>
<evidence type="ECO:0000313" key="3">
    <source>
        <dbReference type="Proteomes" id="UP000009309"/>
    </source>
</evidence>
<dbReference type="STRING" id="1185876.BN8_06031"/>
<proteinExistence type="predicted"/>
<feature type="chain" id="PRO_5003659785" description="Lipocalin-like domain-containing protein" evidence="1">
    <location>
        <begin position="27"/>
        <end position="144"/>
    </location>
</feature>
<dbReference type="OrthoDB" id="954564at2"/>
<name>I2GRX3_9BACT</name>